<gene>
    <name evidence="3" type="ORF">T265_13376</name>
</gene>
<organism evidence="3 4">
    <name type="scientific">Opisthorchis viverrini</name>
    <name type="common">Southeast Asian liver fluke</name>
    <dbReference type="NCBI Taxonomy" id="6198"/>
    <lineage>
        <taxon>Eukaryota</taxon>
        <taxon>Metazoa</taxon>
        <taxon>Spiralia</taxon>
        <taxon>Lophotrochozoa</taxon>
        <taxon>Platyhelminthes</taxon>
        <taxon>Trematoda</taxon>
        <taxon>Digenea</taxon>
        <taxon>Opisthorchiida</taxon>
        <taxon>Opisthorchiata</taxon>
        <taxon>Opisthorchiidae</taxon>
        <taxon>Opisthorchis</taxon>
    </lineage>
</organism>
<feature type="compositionally biased region" description="Polar residues" evidence="1">
    <location>
        <begin position="1272"/>
        <end position="1281"/>
    </location>
</feature>
<dbReference type="OrthoDB" id="6022652at2759"/>
<dbReference type="RefSeq" id="XP_009166874.1">
    <property type="nucleotide sequence ID" value="XM_009168610.1"/>
</dbReference>
<feature type="domain" description="Actin interacting protein 3-like C-terminal" evidence="2">
    <location>
        <begin position="626"/>
        <end position="938"/>
    </location>
</feature>
<dbReference type="Proteomes" id="UP000054324">
    <property type="component" value="Unassembled WGS sequence"/>
</dbReference>
<dbReference type="KEGG" id="ovi:T265_13376"/>
<feature type="region of interest" description="Disordered" evidence="1">
    <location>
        <begin position="323"/>
        <end position="349"/>
    </location>
</feature>
<dbReference type="Gene3D" id="1.20.58.1540">
    <property type="entry name" value="Actin interacting protein 3, C-terminal domain"/>
    <property type="match status" value="1"/>
</dbReference>
<sequence>MMDPVVKPKSLPAEKIPTVAYNEQTLTTMDTATKVTNSLLSSVNPTPVPCGQCSTVQSSTNSAMHVAHLAQSGHVILSGSKPTHAIVHGTGLPALVDPIHLRALTPTPGVMAAAGLREVQTLPRSSDHAVHGLGTRYRPILLANSQGTLTRLPSAHIGQTYQMIAYPNQLNPTSGQSAQKSAATGNTTPGAAVMLAGLLAPEGASIESGNATRIAQLLSPAGVSSPGMANTQLLMYYPQSNVNTATSGKQTTGSGEEQGSHPQQTVYYAVATGDLVRQLQAHQANVHEHAQLSRAQLLQTPSGLVLLQPNVSLQSAMSCSFKMSTQPPKSLPTESSTLPRQSRSEGGQASGGLICTCPPEVHQATAIVRCCTDLGWLAGALQLLFDGVLYRQIDGVAMGSPLGPMLADIFMSKLENGPLKANIENMQHYCRYVDDVVAVVNNKDELESLQQEFNKAHTAIQFTSEGETDNFFHFLDVGLERRHDDFTYVTRLLHLLGQFRARISPIVLYNTLMSDFVPVFPFFGQYKAISEQQRRQKQQQQQQPQPQQRLHSHDRPPVTGPKSSEVPVASELKSGAKIAHKPTENGGITRPAEDSSRPIGARHSPLLVTERSGDTCCPTSNVNHSEAPPVDTSQEDKAEKEAHVNYLVTLFQALKASGVQPESFVAAFKRTELPVPIQGDKIKQLILKNKAELEDCRRSIISLRQLHGRFQREVSEELNTCREQTVRLLKEYKTQLSCYSDPTLRSIRTDRASLDRMLTELREARTSLGEQLHDLECVIEQTGNDVLQHRCRITLPYVQTLDVRLDSISRAVGSTSDFRFLRQPQGGRRSCACGIQHCLAKVLDEQLHQLEDMGEKCKRIKGTILTLRRLAIVNGQNRQQASSPRRFAHLGGVMNRAAADPNSLERTRLYAAIKAIQPNSERRMQAIQRQETLSKQRKRVLALEGNREMCTAIEVLPTVVKTPFLPDNSRQVGSSGKQLPSSKTGTLEAKAKPTENYAILPVPRSVAALIKEEKRAPLAVYSDDSLSSNTTVSSTVDNANLENIKTAKANTSFNPGNVICMIDDTSDSTLENQPLPVPAGILKASVQAISGTTTSLKPINRPSVKGSRGVMFSTTVTVDDGSEVVRLNCTLDESELGKNKVPPTEKQTSSTNKLVSAADKFLRTKSPYDRILGSTKFSSRQSNTRVPGFSASSDPRSKMTSSEEPLNEKPSTNEISTPEENDLEPTEEVAGIPAPPPRRSSQITSSSGEAAGYLCAPASVGQAKRTSDDNETPITNQSPNSAKRGLPLPISTDVNEVLTSPSE</sequence>
<evidence type="ECO:0000259" key="2">
    <source>
        <dbReference type="Pfam" id="PF03915"/>
    </source>
</evidence>
<reference evidence="3 4" key="1">
    <citation type="submission" date="2013-11" db="EMBL/GenBank/DDBJ databases">
        <title>Opisthorchis viverrini - life in the bile duct.</title>
        <authorList>
            <person name="Young N.D."/>
            <person name="Nagarajan N."/>
            <person name="Lin S.J."/>
            <person name="Korhonen P.K."/>
            <person name="Jex A.R."/>
            <person name="Hall R.S."/>
            <person name="Safavi-Hemami H."/>
            <person name="Kaewkong W."/>
            <person name="Bertrand D."/>
            <person name="Gao S."/>
            <person name="Seet Q."/>
            <person name="Wongkham S."/>
            <person name="Teh B.T."/>
            <person name="Wongkham C."/>
            <person name="Intapan P.M."/>
            <person name="Maleewong W."/>
            <person name="Yang X."/>
            <person name="Hu M."/>
            <person name="Wang Z."/>
            <person name="Hofmann A."/>
            <person name="Sternberg P.W."/>
            <person name="Tan P."/>
            <person name="Wang J."/>
            <person name="Gasser R.B."/>
        </authorList>
    </citation>
    <scope>NUCLEOTIDE SEQUENCE [LARGE SCALE GENOMIC DNA]</scope>
</reference>
<accession>A0A075AH74</accession>
<feature type="compositionally biased region" description="Polar residues" evidence="1">
    <location>
        <begin position="323"/>
        <end position="347"/>
    </location>
</feature>
<dbReference type="PANTHER" id="PTHR21301:SF10">
    <property type="entry name" value="REVERSE TRANSCRIPTASE DOMAIN-CONTAINING PROTEIN"/>
    <property type="match status" value="1"/>
</dbReference>
<dbReference type="PANTHER" id="PTHR21301">
    <property type="entry name" value="REVERSE TRANSCRIPTASE"/>
    <property type="match status" value="1"/>
</dbReference>
<dbReference type="Pfam" id="PF03915">
    <property type="entry name" value="AIP3"/>
    <property type="match status" value="1"/>
</dbReference>
<feature type="compositionally biased region" description="Polar residues" evidence="1">
    <location>
        <begin position="1292"/>
        <end position="1303"/>
    </location>
</feature>
<evidence type="ECO:0000313" key="4">
    <source>
        <dbReference type="Proteomes" id="UP000054324"/>
    </source>
</evidence>
<protein>
    <recommendedName>
        <fullName evidence="2">Actin interacting protein 3-like C-terminal domain-containing protein</fullName>
    </recommendedName>
</protein>
<name>A0A075AH74_OPIVI</name>
<dbReference type="InterPro" id="IPR022782">
    <property type="entry name" value="AIP3-like_C"/>
</dbReference>
<proteinExistence type="predicted"/>
<feature type="region of interest" description="Disordered" evidence="1">
    <location>
        <begin position="1172"/>
        <end position="1303"/>
    </location>
</feature>
<feature type="compositionally biased region" description="Polar residues" evidence="1">
    <location>
        <begin position="1239"/>
        <end position="1248"/>
    </location>
</feature>
<feature type="region of interest" description="Disordered" evidence="1">
    <location>
        <begin position="967"/>
        <end position="986"/>
    </location>
</feature>
<feature type="compositionally biased region" description="Acidic residues" evidence="1">
    <location>
        <begin position="1217"/>
        <end position="1227"/>
    </location>
</feature>
<evidence type="ECO:0000256" key="1">
    <source>
        <dbReference type="SAM" id="MobiDB-lite"/>
    </source>
</evidence>
<feature type="compositionally biased region" description="Low complexity" evidence="1">
    <location>
        <begin position="538"/>
        <end position="549"/>
    </location>
</feature>
<evidence type="ECO:0000313" key="3">
    <source>
        <dbReference type="EMBL" id="KER29429.1"/>
    </source>
</evidence>
<feature type="compositionally biased region" description="Polar residues" evidence="1">
    <location>
        <begin position="968"/>
        <end position="985"/>
    </location>
</feature>
<keyword evidence="4" id="KW-1185">Reference proteome</keyword>
<dbReference type="EMBL" id="KL596679">
    <property type="protein sequence ID" value="KER29429.1"/>
    <property type="molecule type" value="Genomic_DNA"/>
</dbReference>
<feature type="compositionally biased region" description="Polar residues" evidence="1">
    <location>
        <begin position="1175"/>
        <end position="1216"/>
    </location>
</feature>
<dbReference type="CTD" id="20327543"/>
<feature type="region of interest" description="Disordered" evidence="1">
    <location>
        <begin position="531"/>
        <end position="600"/>
    </location>
</feature>
<dbReference type="GeneID" id="20327543"/>